<feature type="transmembrane region" description="Helical" evidence="11">
    <location>
        <begin position="263"/>
        <end position="282"/>
    </location>
</feature>
<feature type="transmembrane region" description="Helical" evidence="11">
    <location>
        <begin position="12"/>
        <end position="39"/>
    </location>
</feature>
<feature type="transmembrane region" description="Helical" evidence="11">
    <location>
        <begin position="203"/>
        <end position="224"/>
    </location>
</feature>
<keyword evidence="9" id="KW-0408">Iron</keyword>
<name>T0YFT6_9ZZZZ</name>
<dbReference type="GO" id="GO:0005886">
    <property type="term" value="C:plasma membrane"/>
    <property type="evidence" value="ECO:0007669"/>
    <property type="project" value="UniProtKB-SubCell"/>
</dbReference>
<keyword evidence="3" id="KW-1003">Cell membrane</keyword>
<keyword evidence="10 11" id="KW-0472">Membrane</keyword>
<reference evidence="12" key="1">
    <citation type="submission" date="2013-08" db="EMBL/GenBank/DDBJ databases">
        <authorList>
            <person name="Mendez C."/>
            <person name="Richter M."/>
            <person name="Ferrer M."/>
            <person name="Sanchez J."/>
        </authorList>
    </citation>
    <scope>NUCLEOTIDE SEQUENCE</scope>
</reference>
<feature type="transmembrane region" description="Helical" evidence="11">
    <location>
        <begin position="161"/>
        <end position="182"/>
    </location>
</feature>
<protein>
    <submittedName>
        <fullName evidence="12">Cytochrome d ubiquinol oxidase subunit II</fullName>
    </submittedName>
</protein>
<sequence length="377" mass="40914">MEIYAILQVTWWLLLGVLLIGLAVMVGMDMGVGAILRYVGRTDLERRVALNIIGPHWDGNQVWFILGGGAIFAAFPLIYATAFSGFYVVMLLLLWTMIMRPLGFEYRSKIANPAWRNVWDWVLFVSGAVPMIVFGAAFGNLFHGVPFHFEWNMTSFYTGSFLGLLNPFAIMTGVLSLALAAMMGALTVMNGAEGAMYQRARGLVQAAAIAAIALFAIGGVWAHLLPGYSIVSEPGAGVPQTPLQQVVTTAAGAWQSNFAAQPILWLVPLLGFAGMLGALLAARAGRSHLGWWLGALAWIGVIGTAGVSLFPFMLPSSSNPSVSLTVWNSSSSELTLLWMLGFALVFVPLILWYTSWAFWVMRGKVSAEKIAEDEHAY</sequence>
<comment type="caution">
    <text evidence="12">The sequence shown here is derived from an EMBL/GenBank/DDBJ whole genome shotgun (WGS) entry which is preliminary data.</text>
</comment>
<dbReference type="GO" id="GO:0070069">
    <property type="term" value="C:cytochrome complex"/>
    <property type="evidence" value="ECO:0007669"/>
    <property type="project" value="TreeGrafter"/>
</dbReference>
<evidence type="ECO:0000256" key="4">
    <source>
        <dbReference type="ARBA" id="ARBA00022617"/>
    </source>
</evidence>
<evidence type="ECO:0000256" key="7">
    <source>
        <dbReference type="ARBA" id="ARBA00022982"/>
    </source>
</evidence>
<feature type="transmembrane region" description="Helical" evidence="11">
    <location>
        <begin position="118"/>
        <end position="141"/>
    </location>
</feature>
<evidence type="ECO:0000256" key="6">
    <source>
        <dbReference type="ARBA" id="ARBA00022723"/>
    </source>
</evidence>
<evidence type="ECO:0000256" key="10">
    <source>
        <dbReference type="ARBA" id="ARBA00023136"/>
    </source>
</evidence>
<evidence type="ECO:0000256" key="8">
    <source>
        <dbReference type="ARBA" id="ARBA00022989"/>
    </source>
</evidence>
<dbReference type="Pfam" id="PF02322">
    <property type="entry name" value="Cyt_bd_oxida_II"/>
    <property type="match status" value="1"/>
</dbReference>
<evidence type="ECO:0000256" key="5">
    <source>
        <dbReference type="ARBA" id="ARBA00022692"/>
    </source>
</evidence>
<evidence type="ECO:0000313" key="12">
    <source>
        <dbReference type="EMBL" id="EQD31973.1"/>
    </source>
</evidence>
<dbReference type="AlphaFoldDB" id="T0YFT6"/>
<dbReference type="GO" id="GO:0016682">
    <property type="term" value="F:oxidoreductase activity, acting on diphenols and related substances as donors, oxygen as acceptor"/>
    <property type="evidence" value="ECO:0007669"/>
    <property type="project" value="TreeGrafter"/>
</dbReference>
<keyword evidence="4" id="KW-0349">Heme</keyword>
<dbReference type="GO" id="GO:0046872">
    <property type="term" value="F:metal ion binding"/>
    <property type="evidence" value="ECO:0007669"/>
    <property type="project" value="UniProtKB-KW"/>
</dbReference>
<feature type="transmembrane region" description="Helical" evidence="11">
    <location>
        <begin position="289"/>
        <end position="314"/>
    </location>
</feature>
<evidence type="ECO:0000256" key="3">
    <source>
        <dbReference type="ARBA" id="ARBA00022475"/>
    </source>
</evidence>
<accession>T0YFT6</accession>
<dbReference type="PANTHER" id="PTHR43141">
    <property type="entry name" value="CYTOCHROME BD2 SUBUNIT II"/>
    <property type="match status" value="1"/>
</dbReference>
<evidence type="ECO:0000256" key="11">
    <source>
        <dbReference type="SAM" id="Phobius"/>
    </source>
</evidence>
<dbReference type="InterPro" id="IPR003317">
    <property type="entry name" value="Cyt-d_oxidase_su2"/>
</dbReference>
<keyword evidence="6" id="KW-0479">Metal-binding</keyword>
<dbReference type="EMBL" id="AUZY01011962">
    <property type="protein sequence ID" value="EQD31973.1"/>
    <property type="molecule type" value="Genomic_DNA"/>
</dbReference>
<keyword evidence="2" id="KW-0813">Transport</keyword>
<dbReference type="PIRSF" id="PIRSF000267">
    <property type="entry name" value="Cyt_oxidse_sub2"/>
    <property type="match status" value="1"/>
</dbReference>
<dbReference type="PANTHER" id="PTHR43141:SF5">
    <property type="entry name" value="CYTOCHROME BD-I UBIQUINOL OXIDASE SUBUNIT 2"/>
    <property type="match status" value="1"/>
</dbReference>
<evidence type="ECO:0000256" key="2">
    <source>
        <dbReference type="ARBA" id="ARBA00022448"/>
    </source>
</evidence>
<gene>
    <name evidence="12" type="ORF">B1B_17896</name>
</gene>
<dbReference type="NCBIfam" id="TIGR00203">
    <property type="entry name" value="cydB"/>
    <property type="match status" value="1"/>
</dbReference>
<organism evidence="12">
    <name type="scientific">mine drainage metagenome</name>
    <dbReference type="NCBI Taxonomy" id="410659"/>
    <lineage>
        <taxon>unclassified sequences</taxon>
        <taxon>metagenomes</taxon>
        <taxon>ecological metagenomes</taxon>
    </lineage>
</organism>
<feature type="transmembrane region" description="Helical" evidence="11">
    <location>
        <begin position="60"/>
        <end position="79"/>
    </location>
</feature>
<evidence type="ECO:0000256" key="9">
    <source>
        <dbReference type="ARBA" id="ARBA00023004"/>
    </source>
</evidence>
<dbReference type="GO" id="GO:0019646">
    <property type="term" value="P:aerobic electron transport chain"/>
    <property type="evidence" value="ECO:0007669"/>
    <property type="project" value="TreeGrafter"/>
</dbReference>
<comment type="subcellular location">
    <subcellularLocation>
        <location evidence="1">Cell membrane</location>
        <topology evidence="1">Multi-pass membrane protein</topology>
    </subcellularLocation>
</comment>
<feature type="transmembrane region" description="Helical" evidence="11">
    <location>
        <begin position="334"/>
        <end position="359"/>
    </location>
</feature>
<keyword evidence="8 11" id="KW-1133">Transmembrane helix</keyword>
<reference evidence="12" key="2">
    <citation type="journal article" date="2014" name="ISME J.">
        <title>Microbial stratification in low pH oxic and suboxic macroscopic growths along an acid mine drainage.</title>
        <authorList>
            <person name="Mendez-Garcia C."/>
            <person name="Mesa V."/>
            <person name="Sprenger R.R."/>
            <person name="Richter M."/>
            <person name="Diez M.S."/>
            <person name="Solano J."/>
            <person name="Bargiela R."/>
            <person name="Golyshina O.V."/>
            <person name="Manteca A."/>
            <person name="Ramos J.L."/>
            <person name="Gallego J.R."/>
            <person name="Llorente I."/>
            <person name="Martins Dos Santos V.A."/>
            <person name="Jensen O.N."/>
            <person name="Pelaez A.I."/>
            <person name="Sanchez J."/>
            <person name="Ferrer M."/>
        </authorList>
    </citation>
    <scope>NUCLEOTIDE SEQUENCE</scope>
</reference>
<proteinExistence type="predicted"/>
<evidence type="ECO:0000256" key="1">
    <source>
        <dbReference type="ARBA" id="ARBA00004651"/>
    </source>
</evidence>
<keyword evidence="7" id="KW-0249">Electron transport</keyword>
<keyword evidence="5 11" id="KW-0812">Transmembrane</keyword>
<dbReference type="GO" id="GO:0009055">
    <property type="term" value="F:electron transfer activity"/>
    <property type="evidence" value="ECO:0007669"/>
    <property type="project" value="TreeGrafter"/>
</dbReference>